<reference evidence="1" key="1">
    <citation type="journal article" date="2016" name="Genome Announc.">
        <title>Draft Genome Sequences of Two Novel Amoeba-Resistant Intranuclear Bacteria, 'Candidatus Berkiella cookevillensis' and 'Candidatus Berkiella aquae'.</title>
        <authorList>
            <person name="Mehari Y.T."/>
            <person name="Arivett B.A."/>
            <person name="Farone A.L."/>
            <person name="Gunderson J.H."/>
            <person name="Farone M.B."/>
        </authorList>
    </citation>
    <scope>NUCLEOTIDE SEQUENCE</scope>
    <source>
        <strain evidence="1">CC99</strain>
    </source>
</reference>
<dbReference type="AlphaFoldDB" id="A0AAE3L4G7"/>
<comment type="caution">
    <text evidence="1">The sequence shown here is derived from an EMBL/GenBank/DDBJ whole genome shotgun (WGS) entry which is preliminary data.</text>
</comment>
<evidence type="ECO:0000313" key="2">
    <source>
        <dbReference type="Proteomes" id="UP000051494"/>
    </source>
</evidence>
<name>A0AAE3L4G7_9GAMM</name>
<gene>
    <name evidence="1" type="ORF">CC99x_007825</name>
</gene>
<organism evidence="1 2">
    <name type="scientific">Candidatus Berkiella cookevillensis</name>
    <dbReference type="NCBI Taxonomy" id="437022"/>
    <lineage>
        <taxon>Bacteria</taxon>
        <taxon>Pseudomonadati</taxon>
        <taxon>Pseudomonadota</taxon>
        <taxon>Gammaproteobacteria</taxon>
        <taxon>Candidatus Berkiellales</taxon>
        <taxon>Candidatus Berkiellaceae</taxon>
        <taxon>Candidatus Berkiella</taxon>
    </lineage>
</organism>
<sequence length="148" mass="17655">MKGFQSLQLVFFFPLHNVLGEKIQHEDHGQQGFIYNLIPLEQESLFIIGFMMSTQNNLHKNFLNPFFEFSKNKNDFLNYILTYILYNNDNIVINPKWYDNLEPAFKDELSQLMNIQTNKYAETITIDYPIQFSTHIKNTSCKILKYHF</sequence>
<reference evidence="1" key="2">
    <citation type="submission" date="2021-06" db="EMBL/GenBank/DDBJ databases">
        <title>Genomic Description and Analysis of Intracellular Bacteria, Candidatus Berkiella cookevillensis and Candidatus Berkiella aquae.</title>
        <authorList>
            <person name="Kidane D.T."/>
            <person name="Mehari Y.T."/>
            <person name="Rice F.C."/>
            <person name="Arivett B.A."/>
            <person name="Farone A.L."/>
            <person name="Berk S.G."/>
            <person name="Farone M.B."/>
        </authorList>
    </citation>
    <scope>NUCLEOTIDE SEQUENCE</scope>
    <source>
        <strain evidence="1">CC99</strain>
    </source>
</reference>
<proteinExistence type="predicted"/>
<accession>A0AAE3L4G7</accession>
<dbReference type="EMBL" id="LKHV02000001">
    <property type="protein sequence ID" value="MCS5708811.1"/>
    <property type="molecule type" value="Genomic_DNA"/>
</dbReference>
<keyword evidence="2" id="KW-1185">Reference proteome</keyword>
<dbReference type="Proteomes" id="UP000051494">
    <property type="component" value="Unassembled WGS sequence"/>
</dbReference>
<protein>
    <submittedName>
        <fullName evidence="1">Uncharacterized protein</fullName>
    </submittedName>
</protein>
<evidence type="ECO:0000313" key="1">
    <source>
        <dbReference type="EMBL" id="MCS5708811.1"/>
    </source>
</evidence>
<dbReference type="RefSeq" id="WP_057625656.1">
    <property type="nucleotide sequence ID" value="NZ_LKHV02000001.1"/>
</dbReference>